<organism evidence="2 3">
    <name type="scientific">Romanomermis culicivorax</name>
    <name type="common">Nematode worm</name>
    <dbReference type="NCBI Taxonomy" id="13658"/>
    <lineage>
        <taxon>Eukaryota</taxon>
        <taxon>Metazoa</taxon>
        <taxon>Ecdysozoa</taxon>
        <taxon>Nematoda</taxon>
        <taxon>Enoplea</taxon>
        <taxon>Dorylaimia</taxon>
        <taxon>Mermithida</taxon>
        <taxon>Mermithoidea</taxon>
        <taxon>Mermithidae</taxon>
        <taxon>Romanomermis</taxon>
    </lineage>
</organism>
<sequence length="61" mass="7175">MVVVSSNGLSITSIDFHNLDKKLQEMKFKKENMCATRKEKNKDNVKKRYKMAPQERWSPST</sequence>
<protein>
    <submittedName>
        <fullName evidence="3">Uncharacterized protein</fullName>
    </submittedName>
</protein>
<evidence type="ECO:0000313" key="3">
    <source>
        <dbReference type="WBParaSite" id="nRc.2.0.1.t16331-RA"/>
    </source>
</evidence>
<evidence type="ECO:0000256" key="1">
    <source>
        <dbReference type="SAM" id="MobiDB-lite"/>
    </source>
</evidence>
<accession>A0A915IR93</accession>
<dbReference type="AlphaFoldDB" id="A0A915IR93"/>
<feature type="region of interest" description="Disordered" evidence="1">
    <location>
        <begin position="40"/>
        <end position="61"/>
    </location>
</feature>
<name>A0A915IR93_ROMCU</name>
<dbReference type="Proteomes" id="UP000887565">
    <property type="component" value="Unplaced"/>
</dbReference>
<keyword evidence="2" id="KW-1185">Reference proteome</keyword>
<dbReference type="WBParaSite" id="nRc.2.0.1.t16331-RA">
    <property type="protein sequence ID" value="nRc.2.0.1.t16331-RA"/>
    <property type="gene ID" value="nRc.2.0.1.g16331"/>
</dbReference>
<evidence type="ECO:0000313" key="2">
    <source>
        <dbReference type="Proteomes" id="UP000887565"/>
    </source>
</evidence>
<proteinExistence type="predicted"/>
<reference evidence="3" key="1">
    <citation type="submission" date="2022-11" db="UniProtKB">
        <authorList>
            <consortium name="WormBaseParasite"/>
        </authorList>
    </citation>
    <scope>IDENTIFICATION</scope>
</reference>